<dbReference type="PANTHER" id="PTHR46401:SF2">
    <property type="entry name" value="GLYCOSYLTRANSFERASE WBBK-RELATED"/>
    <property type="match status" value="1"/>
</dbReference>
<organism evidence="4 5">
    <name type="scientific">Leptothoe spongobia TAU-MAC 1115</name>
    <dbReference type="NCBI Taxonomy" id="1967444"/>
    <lineage>
        <taxon>Bacteria</taxon>
        <taxon>Bacillati</taxon>
        <taxon>Cyanobacteriota</taxon>
        <taxon>Cyanophyceae</taxon>
        <taxon>Nodosilineales</taxon>
        <taxon>Cymatolegaceae</taxon>
        <taxon>Leptothoe</taxon>
        <taxon>Leptothoe spongobia</taxon>
    </lineage>
</organism>
<dbReference type="CDD" id="cd03801">
    <property type="entry name" value="GT4_PimA-like"/>
    <property type="match status" value="1"/>
</dbReference>
<dbReference type="Pfam" id="PF00534">
    <property type="entry name" value="Glycos_transf_1"/>
    <property type="match status" value="1"/>
</dbReference>
<evidence type="ECO:0000313" key="4">
    <source>
        <dbReference type="EMBL" id="MBT9315236.1"/>
    </source>
</evidence>
<keyword evidence="1" id="KW-0808">Transferase</keyword>
<comment type="caution">
    <text evidence="4">The sequence shown here is derived from an EMBL/GenBank/DDBJ whole genome shotgun (WGS) entry which is preliminary data.</text>
</comment>
<dbReference type="Gene3D" id="3.40.50.2000">
    <property type="entry name" value="Glycogen Phosphorylase B"/>
    <property type="match status" value="2"/>
</dbReference>
<accession>A0A947GM14</accession>
<evidence type="ECO:0000256" key="1">
    <source>
        <dbReference type="ARBA" id="ARBA00022679"/>
    </source>
</evidence>
<proteinExistence type="predicted"/>
<dbReference type="InterPro" id="IPR001296">
    <property type="entry name" value="Glyco_trans_1"/>
</dbReference>
<reference evidence="4" key="1">
    <citation type="submission" date="2020-11" db="EMBL/GenBank/DDBJ databases">
        <authorList>
            <person name="Konstantinou D."/>
            <person name="Gkelis S."/>
            <person name="Popin R."/>
            <person name="Fewer D."/>
            <person name="Sivonen K."/>
        </authorList>
    </citation>
    <scope>NUCLEOTIDE SEQUENCE</scope>
    <source>
        <strain evidence="4">TAU-MAC 1115</strain>
    </source>
</reference>
<evidence type="ECO:0000313" key="5">
    <source>
        <dbReference type="Proteomes" id="UP000717364"/>
    </source>
</evidence>
<gene>
    <name evidence="4" type="ORF">IXB50_07340</name>
</gene>
<sequence length="395" mass="44295">MNLLYTLTAYPPSIGGAQLHQHLLAQQLGESHAIQVASFWNANRTDWLWGTTMGAHRNSYDYTIDNINVRRLGFHWLEKLKMSCLLPFYYPCMSVALPLLSRSIISHLRELAQSVDLIHNVRIGREGLTYASWQLARQRHIPFLLTPVHHPRWVGWRYCEYIKLYRQADAVIALTVAEKGILSGLGVSPDRIHVTGHGPVLAAEANPDRFRQKYQLQNPIVLFLGQHYPYKGYVQLLTAATSVWCDHPDTEFVFIGPSVKQSENIFQTCADPRIHRLGKVSLQEKTDALAACTLLCVPSIQESFGGVYTEAWSFKKPVIGCPIPAVSELITDEVDGCLVTQQADAIADRINYLLSNSGVAAKLGLAGHRKVQANYTWSRLAEKTAQIYQSVCKNG</sequence>
<dbReference type="Proteomes" id="UP000717364">
    <property type="component" value="Unassembled WGS sequence"/>
</dbReference>
<evidence type="ECO:0000259" key="2">
    <source>
        <dbReference type="Pfam" id="PF00534"/>
    </source>
</evidence>
<dbReference type="InterPro" id="IPR028098">
    <property type="entry name" value="Glyco_trans_4-like_N"/>
</dbReference>
<dbReference type="GO" id="GO:0016757">
    <property type="term" value="F:glycosyltransferase activity"/>
    <property type="evidence" value="ECO:0007669"/>
    <property type="project" value="InterPro"/>
</dbReference>
<dbReference type="SUPFAM" id="SSF53756">
    <property type="entry name" value="UDP-Glycosyltransferase/glycogen phosphorylase"/>
    <property type="match status" value="1"/>
</dbReference>
<feature type="domain" description="Glycosyltransferase subfamily 4-like N-terminal" evidence="3">
    <location>
        <begin position="55"/>
        <end position="195"/>
    </location>
</feature>
<evidence type="ECO:0000259" key="3">
    <source>
        <dbReference type="Pfam" id="PF13579"/>
    </source>
</evidence>
<reference evidence="4" key="2">
    <citation type="journal article" date="2021" name="Mar. Drugs">
        <title>Genome Reduction and Secondary Metabolism of the Marine Sponge-Associated Cyanobacterium Leptothoe.</title>
        <authorList>
            <person name="Konstantinou D."/>
            <person name="Popin R.V."/>
            <person name="Fewer D.P."/>
            <person name="Sivonen K."/>
            <person name="Gkelis S."/>
        </authorList>
    </citation>
    <scope>NUCLEOTIDE SEQUENCE</scope>
    <source>
        <strain evidence="4">TAU-MAC 1115</strain>
    </source>
</reference>
<name>A0A947GM14_9CYAN</name>
<keyword evidence="5" id="KW-1185">Reference proteome</keyword>
<feature type="domain" description="Glycosyl transferase family 1" evidence="2">
    <location>
        <begin position="210"/>
        <end position="364"/>
    </location>
</feature>
<dbReference type="PANTHER" id="PTHR46401">
    <property type="entry name" value="GLYCOSYLTRANSFERASE WBBK-RELATED"/>
    <property type="match status" value="1"/>
</dbReference>
<dbReference type="EMBL" id="JADOES010000010">
    <property type="protein sequence ID" value="MBT9315236.1"/>
    <property type="molecule type" value="Genomic_DNA"/>
</dbReference>
<protein>
    <submittedName>
        <fullName evidence="4">Glycosyltransferase family 4 protein</fullName>
    </submittedName>
</protein>
<dbReference type="Pfam" id="PF13579">
    <property type="entry name" value="Glyco_trans_4_4"/>
    <property type="match status" value="1"/>
</dbReference>
<dbReference type="GO" id="GO:0009103">
    <property type="term" value="P:lipopolysaccharide biosynthetic process"/>
    <property type="evidence" value="ECO:0007669"/>
    <property type="project" value="TreeGrafter"/>
</dbReference>
<dbReference type="AlphaFoldDB" id="A0A947GM14"/>